<dbReference type="Proteomes" id="UP000243499">
    <property type="component" value="Chromosome 3"/>
</dbReference>
<name>A0A2S3HE50_9POAL</name>
<dbReference type="Gramene" id="PAN21120">
    <property type="protein sequence ID" value="PAN21120"/>
    <property type="gene ID" value="PAHAL_3G442800"/>
</dbReference>
<dbReference type="EMBL" id="CM008048">
    <property type="protein sequence ID" value="PAN21120.1"/>
    <property type="molecule type" value="Genomic_DNA"/>
</dbReference>
<proteinExistence type="predicted"/>
<sequence>MDGNPASHAGLHDVLEQVSCFTCSCQCFPTEAMVSLQKCAGTCRLSIGTYIRLRQFVDPEQV</sequence>
<protein>
    <submittedName>
        <fullName evidence="1">Uncharacterized protein</fullName>
    </submittedName>
</protein>
<accession>A0A2S3HE50</accession>
<organism evidence="1">
    <name type="scientific">Panicum hallii</name>
    <dbReference type="NCBI Taxonomy" id="206008"/>
    <lineage>
        <taxon>Eukaryota</taxon>
        <taxon>Viridiplantae</taxon>
        <taxon>Streptophyta</taxon>
        <taxon>Embryophyta</taxon>
        <taxon>Tracheophyta</taxon>
        <taxon>Spermatophyta</taxon>
        <taxon>Magnoliopsida</taxon>
        <taxon>Liliopsida</taxon>
        <taxon>Poales</taxon>
        <taxon>Poaceae</taxon>
        <taxon>PACMAD clade</taxon>
        <taxon>Panicoideae</taxon>
        <taxon>Panicodae</taxon>
        <taxon>Paniceae</taxon>
        <taxon>Panicinae</taxon>
        <taxon>Panicum</taxon>
        <taxon>Panicum sect. Panicum</taxon>
    </lineage>
</organism>
<evidence type="ECO:0000313" key="1">
    <source>
        <dbReference type="EMBL" id="PAN21120.1"/>
    </source>
</evidence>
<gene>
    <name evidence="1" type="ORF">PAHAL_3G442800</name>
</gene>
<dbReference type="AlphaFoldDB" id="A0A2S3HE50"/>
<reference evidence="1" key="1">
    <citation type="submission" date="2018-04" db="EMBL/GenBank/DDBJ databases">
        <title>WGS assembly of Panicum hallii.</title>
        <authorList>
            <person name="Lovell J."/>
            <person name="Jenkins J."/>
            <person name="Lowry D."/>
            <person name="Mamidi S."/>
            <person name="Sreedasyam A."/>
            <person name="Weng X."/>
            <person name="Barry K."/>
            <person name="Bonette J."/>
            <person name="Campitelli B."/>
            <person name="Daum C."/>
            <person name="Gordon S."/>
            <person name="Gould B."/>
            <person name="Lipzen A."/>
            <person name="Macqueen A."/>
            <person name="Palacio-Mejia J."/>
            <person name="Plott C."/>
            <person name="Shakirov E."/>
            <person name="Shu S."/>
            <person name="Yoshinaga Y."/>
            <person name="Zane M."/>
            <person name="Rokhsar D."/>
            <person name="Grimwood J."/>
            <person name="Schmutz J."/>
            <person name="Juenger T."/>
        </authorList>
    </citation>
    <scope>NUCLEOTIDE SEQUENCE [LARGE SCALE GENOMIC DNA]</scope>
    <source>
        <strain evidence="1">FIL2</strain>
    </source>
</reference>